<dbReference type="AlphaFoldDB" id="A0AAE9CWM0"/>
<evidence type="ECO:0000256" key="1">
    <source>
        <dbReference type="SAM" id="MobiDB-lite"/>
    </source>
</evidence>
<protein>
    <submittedName>
        <fullName evidence="2">Uncharacterized protein</fullName>
    </submittedName>
</protein>
<proteinExistence type="predicted"/>
<sequence length="301" mass="33462">MRRSCEGYFTKSDSLAEAIELAVMLKRLGLFFAYSSSDKLHLDSSVFFQSPKKMANQTLPYCPDHIVPVAIEDVVGTKTETITFGKILVNRVKLIGIVGCIELLENGASFGISNLAKTHHILVTKFYTEAFPRTRCAEFIIPDYVEVFGKIRIIDGTAYVNAFHLNVLSKEIAEVNEIIIRNSRSFYAKNKPSMPDNTPSVVASLLGLGRKVGNLSRFPIDMLEPSPVVANNGGVLPSEIEMLAEMPNGQRDDSSDCSDEEELDSEEGGAADEDYEDEEEEEHMEEEEKEELINNAAPHFD</sequence>
<feature type="region of interest" description="Disordered" evidence="1">
    <location>
        <begin position="248"/>
        <end position="301"/>
    </location>
</feature>
<accession>A0AAE9CWM0</accession>
<name>A0AAE9CWM0_CAEBR</name>
<evidence type="ECO:0000313" key="2">
    <source>
        <dbReference type="EMBL" id="ULT85189.1"/>
    </source>
</evidence>
<dbReference type="EMBL" id="CP090896">
    <property type="protein sequence ID" value="ULT85189.1"/>
    <property type="molecule type" value="Genomic_DNA"/>
</dbReference>
<dbReference type="Gene3D" id="2.40.50.140">
    <property type="entry name" value="Nucleic acid-binding proteins"/>
    <property type="match status" value="1"/>
</dbReference>
<evidence type="ECO:0000313" key="3">
    <source>
        <dbReference type="Proteomes" id="UP000827892"/>
    </source>
</evidence>
<reference evidence="2 3" key="1">
    <citation type="submission" date="2022-05" db="EMBL/GenBank/DDBJ databases">
        <title>Chromosome-level reference genomes for two strains of Caenorhabditis briggsae: an improved platform for comparative genomics.</title>
        <authorList>
            <person name="Stevens L."/>
            <person name="Andersen E.C."/>
        </authorList>
    </citation>
    <scope>NUCLEOTIDE SEQUENCE [LARGE SCALE GENOMIC DNA]</scope>
    <source>
        <strain evidence="2">QX1410_ONT</strain>
        <tissue evidence="2">Whole-organism</tissue>
    </source>
</reference>
<feature type="compositionally biased region" description="Acidic residues" evidence="1">
    <location>
        <begin position="255"/>
        <end position="290"/>
    </location>
</feature>
<gene>
    <name evidence="2" type="ORF">L3Y34_013734</name>
</gene>
<dbReference type="Proteomes" id="UP000827892">
    <property type="component" value="Chromosome X"/>
</dbReference>
<dbReference type="InterPro" id="IPR012340">
    <property type="entry name" value="NA-bd_OB-fold"/>
</dbReference>
<dbReference type="SUPFAM" id="SSF50249">
    <property type="entry name" value="Nucleic acid-binding proteins"/>
    <property type="match status" value="1"/>
</dbReference>
<organism evidence="2 3">
    <name type="scientific">Caenorhabditis briggsae</name>
    <dbReference type="NCBI Taxonomy" id="6238"/>
    <lineage>
        <taxon>Eukaryota</taxon>
        <taxon>Metazoa</taxon>
        <taxon>Ecdysozoa</taxon>
        <taxon>Nematoda</taxon>
        <taxon>Chromadorea</taxon>
        <taxon>Rhabditida</taxon>
        <taxon>Rhabditina</taxon>
        <taxon>Rhabditomorpha</taxon>
        <taxon>Rhabditoidea</taxon>
        <taxon>Rhabditidae</taxon>
        <taxon>Peloderinae</taxon>
        <taxon>Caenorhabditis</taxon>
    </lineage>
</organism>